<sequence length="96" mass="10364">MEFENAMALIGILYGYIKQSELEAGREGRGVRSVNPDVRVVGTFTEGSAPVALKGSDGAIWLTTYDGDGRLPRIVEEDLGMSGEEIVELSMIEEGL</sequence>
<evidence type="ECO:0000313" key="1">
    <source>
        <dbReference type="EMBL" id="PNG97182.1"/>
    </source>
</evidence>
<protein>
    <submittedName>
        <fullName evidence="1">Uncharacterized protein</fullName>
    </submittedName>
</protein>
<name>A0A2J7ZA80_STRMQ</name>
<keyword evidence="2" id="KW-1185">Reference proteome</keyword>
<dbReference type="EMBL" id="LJIW01000001">
    <property type="protein sequence ID" value="PNG97182.1"/>
    <property type="molecule type" value="Genomic_DNA"/>
</dbReference>
<gene>
    <name evidence="1" type="ORF">SMF913_13207</name>
</gene>
<accession>A0A2J7ZA80</accession>
<evidence type="ECO:0000313" key="2">
    <source>
        <dbReference type="Proteomes" id="UP000236520"/>
    </source>
</evidence>
<dbReference type="Proteomes" id="UP000236520">
    <property type="component" value="Unassembled WGS sequence"/>
</dbReference>
<organism evidence="1 2">
    <name type="scientific">Streptomyces malaysiensis</name>
    <dbReference type="NCBI Taxonomy" id="92644"/>
    <lineage>
        <taxon>Bacteria</taxon>
        <taxon>Bacillati</taxon>
        <taxon>Actinomycetota</taxon>
        <taxon>Actinomycetes</taxon>
        <taxon>Kitasatosporales</taxon>
        <taxon>Streptomycetaceae</taxon>
        <taxon>Streptomyces</taxon>
        <taxon>Streptomyces violaceusniger group</taxon>
    </lineage>
</organism>
<reference evidence="1 2" key="1">
    <citation type="submission" date="2015-09" db="EMBL/GenBank/DDBJ databases">
        <title>Genome sequence, genome mining and natural product profiling of a biocontrol bacterium Streptomyces malaysiensis F913.</title>
        <authorList>
            <person name="Xu Y."/>
            <person name="Wei J."/>
            <person name="Xie J."/>
            <person name="Li T."/>
            <person name="Zhou Z."/>
        </authorList>
    </citation>
    <scope>NUCLEOTIDE SEQUENCE [LARGE SCALE GENOMIC DNA]</scope>
    <source>
        <strain evidence="1 2">F913</strain>
    </source>
</reference>
<dbReference type="RefSeq" id="WP_146055573.1">
    <property type="nucleotide sequence ID" value="NZ_LJIW01000001.1"/>
</dbReference>
<comment type="caution">
    <text evidence="1">The sequence shown here is derived from an EMBL/GenBank/DDBJ whole genome shotgun (WGS) entry which is preliminary data.</text>
</comment>
<proteinExistence type="predicted"/>
<dbReference type="AlphaFoldDB" id="A0A2J7ZA80"/>